<dbReference type="EMBL" id="JBGNUJ010000002">
    <property type="protein sequence ID" value="KAL3965028.1"/>
    <property type="molecule type" value="Genomic_DNA"/>
</dbReference>
<evidence type="ECO:0000313" key="2">
    <source>
        <dbReference type="Proteomes" id="UP001638806"/>
    </source>
</evidence>
<name>A0ACC4E9Z5_PURLI</name>
<dbReference type="Proteomes" id="UP001638806">
    <property type="component" value="Unassembled WGS sequence"/>
</dbReference>
<protein>
    <submittedName>
        <fullName evidence="1">Uncharacterized protein</fullName>
    </submittedName>
</protein>
<gene>
    <name evidence="1" type="ORF">ACCO45_002032</name>
</gene>
<sequence>MHPALAHDAATAFAKIYEDGIKTARERLAADAPLREDEAEDVERLVGPEQPSFDAYWTKDDEENFMKEWNESEEKRRIDTVEIRNAPLHRLWKSCVRLMHCSPFAIISPRDSMQYSPERESTIVENETQLGYHDMSHNEDDPVEDGYSVTVWSQRFCDCLDMLVSHPIWGNSPAFLKLAIQYAVACRAADRRIWDMPALPNCSHMQRFRELVSSSRLATVQELHKKISEDCALEAGHSSFQFQFLGYLGSFIKAHRIVLGVFPGKIDFKVRTIDLENVAQAINTFSLGSFPVLIHTEIAYRAMRSARSGPETPFTANSLRKLHMQSWLHESRMGQRDTKASFVTALSAYQGHFPSLRTGCTFGSTAGGSDSGNLPLFGAGTSEKRPCSAQVDFPNKRPQHIATVKSTTPDQKTQENEIKGTTSGAVVVQTLGTSVAVSPDGEHAQDATTHHSTPAQTTSTAVGGRVIFGQPSLAQHPSVPRACLFGATSGMVQQSQDNTQTGNAAHLPAPEPSFGGMGSSSVNSGSTGRQR</sequence>
<organism evidence="1 2">
    <name type="scientific">Purpureocillium lilacinum</name>
    <name type="common">Paecilomyces lilacinus</name>
    <dbReference type="NCBI Taxonomy" id="33203"/>
    <lineage>
        <taxon>Eukaryota</taxon>
        <taxon>Fungi</taxon>
        <taxon>Dikarya</taxon>
        <taxon>Ascomycota</taxon>
        <taxon>Pezizomycotina</taxon>
        <taxon>Sordariomycetes</taxon>
        <taxon>Hypocreomycetidae</taxon>
        <taxon>Hypocreales</taxon>
        <taxon>Ophiocordycipitaceae</taxon>
        <taxon>Purpureocillium</taxon>
    </lineage>
</organism>
<reference evidence="1" key="1">
    <citation type="submission" date="2024-12" db="EMBL/GenBank/DDBJ databases">
        <title>Comparative genomics and development of molecular markers within Purpureocillium lilacinum and among Purpureocillium species.</title>
        <authorList>
            <person name="Yeh Z.-Y."/>
            <person name="Ni N.-T."/>
            <person name="Lo P.-H."/>
            <person name="Mushyakhwo K."/>
            <person name="Lin C.-F."/>
            <person name="Nai Y.-S."/>
        </authorList>
    </citation>
    <scope>NUCLEOTIDE SEQUENCE</scope>
    <source>
        <strain evidence="1">NCHU-NPUST-175</strain>
    </source>
</reference>
<comment type="caution">
    <text evidence="1">The sequence shown here is derived from an EMBL/GenBank/DDBJ whole genome shotgun (WGS) entry which is preliminary data.</text>
</comment>
<keyword evidence="2" id="KW-1185">Reference proteome</keyword>
<evidence type="ECO:0000313" key="1">
    <source>
        <dbReference type="EMBL" id="KAL3965028.1"/>
    </source>
</evidence>
<proteinExistence type="predicted"/>
<accession>A0ACC4E9Z5</accession>